<proteinExistence type="inferred from homology"/>
<feature type="non-terminal residue" evidence="5">
    <location>
        <position position="1"/>
    </location>
</feature>
<comment type="caution">
    <text evidence="5">The sequence shown here is derived from an EMBL/GenBank/DDBJ whole genome shotgun (WGS) entry which is preliminary data.</text>
</comment>
<dbReference type="GO" id="GO:0005794">
    <property type="term" value="C:Golgi apparatus"/>
    <property type="evidence" value="ECO:0007669"/>
    <property type="project" value="TreeGrafter"/>
</dbReference>
<dbReference type="InterPro" id="IPR019142">
    <property type="entry name" value="Dymeclin"/>
</dbReference>
<name>A0AAD5MZI2_PARTN</name>
<dbReference type="GO" id="GO:0007030">
    <property type="term" value="P:Golgi organization"/>
    <property type="evidence" value="ECO:0007669"/>
    <property type="project" value="TreeGrafter"/>
</dbReference>
<evidence type="ECO:0000256" key="4">
    <source>
        <dbReference type="ARBA" id="ARBA00023288"/>
    </source>
</evidence>
<sequence>KEAVVLPTDRLTKFPELRFRYVEDENTVDFFVPYVWRLTMQHSTIIFDSARVKLFNAQMLSTTS</sequence>
<evidence type="ECO:0000256" key="1">
    <source>
        <dbReference type="ARBA" id="ARBA00010603"/>
    </source>
</evidence>
<reference evidence="5" key="1">
    <citation type="submission" date="2021-06" db="EMBL/GenBank/DDBJ databases">
        <title>Parelaphostrongylus tenuis whole genome reference sequence.</title>
        <authorList>
            <person name="Garwood T.J."/>
            <person name="Larsen P.A."/>
            <person name="Fountain-Jones N.M."/>
            <person name="Garbe J.R."/>
            <person name="Macchietto M.G."/>
            <person name="Kania S.A."/>
            <person name="Gerhold R.W."/>
            <person name="Richards J.E."/>
            <person name="Wolf T.M."/>
        </authorList>
    </citation>
    <scope>NUCLEOTIDE SEQUENCE</scope>
    <source>
        <strain evidence="5">MNPRO001-30</strain>
        <tissue evidence="5">Meninges</tissue>
    </source>
</reference>
<organism evidence="5 6">
    <name type="scientific">Parelaphostrongylus tenuis</name>
    <name type="common">Meningeal worm</name>
    <dbReference type="NCBI Taxonomy" id="148309"/>
    <lineage>
        <taxon>Eukaryota</taxon>
        <taxon>Metazoa</taxon>
        <taxon>Ecdysozoa</taxon>
        <taxon>Nematoda</taxon>
        <taxon>Chromadorea</taxon>
        <taxon>Rhabditida</taxon>
        <taxon>Rhabditina</taxon>
        <taxon>Rhabditomorpha</taxon>
        <taxon>Strongyloidea</taxon>
        <taxon>Metastrongylidae</taxon>
        <taxon>Parelaphostrongylus</taxon>
    </lineage>
</organism>
<dbReference type="AlphaFoldDB" id="A0AAD5MZI2"/>
<dbReference type="Proteomes" id="UP001196413">
    <property type="component" value="Unassembled WGS sequence"/>
</dbReference>
<keyword evidence="3" id="KW-0519">Myristate</keyword>
<gene>
    <name evidence="5" type="ORF">KIN20_026335</name>
</gene>
<dbReference type="Pfam" id="PF09742">
    <property type="entry name" value="Dymeclin"/>
    <property type="match status" value="1"/>
</dbReference>
<accession>A0AAD5MZI2</accession>
<keyword evidence="6" id="KW-1185">Reference proteome</keyword>
<dbReference type="PANTHER" id="PTHR12895:SF9">
    <property type="entry name" value="DYMECLIN"/>
    <property type="match status" value="1"/>
</dbReference>
<protein>
    <recommendedName>
        <fullName evidence="2">Dymeclin</fullName>
    </recommendedName>
</protein>
<dbReference type="EMBL" id="JAHQIW010005380">
    <property type="protein sequence ID" value="KAJ1365873.1"/>
    <property type="molecule type" value="Genomic_DNA"/>
</dbReference>
<evidence type="ECO:0000313" key="5">
    <source>
        <dbReference type="EMBL" id="KAJ1365873.1"/>
    </source>
</evidence>
<evidence type="ECO:0000313" key="6">
    <source>
        <dbReference type="Proteomes" id="UP001196413"/>
    </source>
</evidence>
<evidence type="ECO:0000256" key="3">
    <source>
        <dbReference type="ARBA" id="ARBA00022707"/>
    </source>
</evidence>
<keyword evidence="4" id="KW-0449">Lipoprotein</keyword>
<dbReference type="PANTHER" id="PTHR12895">
    <property type="entry name" value="DYMECLIN"/>
    <property type="match status" value="1"/>
</dbReference>
<evidence type="ECO:0000256" key="2">
    <source>
        <dbReference type="ARBA" id="ARBA00015736"/>
    </source>
</evidence>
<comment type="similarity">
    <text evidence="1">Belongs to the dymeclin family.</text>
</comment>